<dbReference type="PANTHER" id="PTHR37816">
    <property type="entry name" value="YALI0E33011P"/>
    <property type="match status" value="1"/>
</dbReference>
<dbReference type="PANTHER" id="PTHR37816:SF1">
    <property type="entry name" value="TOXIN"/>
    <property type="match status" value="1"/>
</dbReference>
<dbReference type="Gene3D" id="3.40.50.300">
    <property type="entry name" value="P-loop containing nucleotide triphosphate hydrolases"/>
    <property type="match status" value="1"/>
</dbReference>
<keyword evidence="2" id="KW-1185">Reference proteome</keyword>
<dbReference type="Proteomes" id="UP001235064">
    <property type="component" value="Unassembled WGS sequence"/>
</dbReference>
<evidence type="ECO:0000313" key="2">
    <source>
        <dbReference type="Proteomes" id="UP001235064"/>
    </source>
</evidence>
<comment type="caution">
    <text evidence="1">The sequence shown here is derived from an EMBL/GenBank/DDBJ whole genome shotgun (WGS) entry which is preliminary data.</text>
</comment>
<dbReference type="SUPFAM" id="SSF52540">
    <property type="entry name" value="P-loop containing nucleoside triphosphate hydrolases"/>
    <property type="match status" value="1"/>
</dbReference>
<organism evidence="1 2">
    <name type="scientific">Microbacterium candidum</name>
    <dbReference type="NCBI Taxonomy" id="3041922"/>
    <lineage>
        <taxon>Bacteria</taxon>
        <taxon>Bacillati</taxon>
        <taxon>Actinomycetota</taxon>
        <taxon>Actinomycetes</taxon>
        <taxon>Micrococcales</taxon>
        <taxon>Microbacteriaceae</taxon>
        <taxon>Microbacterium</taxon>
    </lineage>
</organism>
<gene>
    <name evidence="1" type="ORF">QSV35_06165</name>
</gene>
<proteinExistence type="predicted"/>
<sequence length="189" mass="21346">MKLRIVGISGSGKTALAERLSAELGLPRLDLDAVFWDADWTFRDLDEALAIVRDFASRNPGGWVADGNWTSRLDGLLDPGTPGGADTFVWIDHSRPAVMRRVIRRTVRRGILREELWHGNRERVSSWLRWDPDENIMRFAWVQHPIVRERMLARIAAGVPVVQLRGQRAVDEWVAAIASETTRDGSARA</sequence>
<dbReference type="RefSeq" id="WP_286287741.1">
    <property type="nucleotide sequence ID" value="NZ_JASXSZ010000001.1"/>
</dbReference>
<evidence type="ECO:0000313" key="1">
    <source>
        <dbReference type="EMBL" id="MDL9978908.1"/>
    </source>
</evidence>
<protein>
    <submittedName>
        <fullName evidence="1">Toxin</fullName>
    </submittedName>
</protein>
<dbReference type="EMBL" id="JASXSZ010000001">
    <property type="protein sequence ID" value="MDL9978908.1"/>
    <property type="molecule type" value="Genomic_DNA"/>
</dbReference>
<reference evidence="1 2" key="1">
    <citation type="submission" date="2023-06" db="EMBL/GenBank/DDBJ databases">
        <title>Microbacterium sp. nov., isolated from a waste landfill.</title>
        <authorList>
            <person name="Wen W."/>
        </authorList>
    </citation>
    <scope>NUCLEOTIDE SEQUENCE [LARGE SCALE GENOMIC DNA]</scope>
    <source>
        <strain evidence="1 2">ASV49</strain>
    </source>
</reference>
<accession>A0ABT7MWS4</accession>
<dbReference type="InterPro" id="IPR052922">
    <property type="entry name" value="Cytidylate_Kinase-2"/>
</dbReference>
<name>A0ABT7MWS4_9MICO</name>
<dbReference type="InterPro" id="IPR027417">
    <property type="entry name" value="P-loop_NTPase"/>
</dbReference>